<name>A0ABS7HEX0_9HYPH</name>
<comment type="subcellular location">
    <subcellularLocation>
        <location evidence="1">Membrane</location>
        <topology evidence="1">Multi-pass membrane protein</topology>
    </subcellularLocation>
</comment>
<keyword evidence="3 5" id="KW-1133">Transmembrane helix</keyword>
<accession>A0ABS7HEX0</accession>
<dbReference type="Gene3D" id="3.30.750.24">
    <property type="entry name" value="STAS domain"/>
    <property type="match status" value="1"/>
</dbReference>
<feature type="transmembrane region" description="Helical" evidence="5">
    <location>
        <begin position="75"/>
        <end position="96"/>
    </location>
</feature>
<keyword evidence="8" id="KW-1185">Reference proteome</keyword>
<evidence type="ECO:0000259" key="6">
    <source>
        <dbReference type="PROSITE" id="PS50801"/>
    </source>
</evidence>
<feature type="transmembrane region" description="Helical" evidence="5">
    <location>
        <begin position="209"/>
        <end position="234"/>
    </location>
</feature>
<keyword evidence="4 5" id="KW-0472">Membrane</keyword>
<feature type="transmembrane region" description="Helical" evidence="5">
    <location>
        <begin position="254"/>
        <end position="273"/>
    </location>
</feature>
<dbReference type="SUPFAM" id="SSF52091">
    <property type="entry name" value="SpoIIaa-like"/>
    <property type="match status" value="1"/>
</dbReference>
<feature type="domain" description="STAS" evidence="6">
    <location>
        <begin position="439"/>
        <end position="554"/>
    </location>
</feature>
<dbReference type="Proteomes" id="UP000757604">
    <property type="component" value="Unassembled WGS sequence"/>
</dbReference>
<evidence type="ECO:0000256" key="3">
    <source>
        <dbReference type="ARBA" id="ARBA00022989"/>
    </source>
</evidence>
<comment type="caution">
    <text evidence="7">The sequence shown here is derived from an EMBL/GenBank/DDBJ whole genome shotgun (WGS) entry which is preliminary data.</text>
</comment>
<dbReference type="Pfam" id="PF01740">
    <property type="entry name" value="STAS"/>
    <property type="match status" value="1"/>
</dbReference>
<feature type="transmembrane region" description="Helical" evidence="5">
    <location>
        <begin position="102"/>
        <end position="122"/>
    </location>
</feature>
<reference evidence="7 8" key="1">
    <citation type="journal article" date="2021" name="MBio">
        <title>Poor Competitiveness of Bradyrhizobium in Pigeon Pea Root Colonization in Indian Soils.</title>
        <authorList>
            <person name="Chalasani D."/>
            <person name="Basu A."/>
            <person name="Pullabhotla S.V.S.R.N."/>
            <person name="Jorrin B."/>
            <person name="Neal A.L."/>
            <person name="Poole P.S."/>
            <person name="Podile A.R."/>
            <person name="Tkacz A."/>
        </authorList>
    </citation>
    <scope>NUCLEOTIDE SEQUENCE [LARGE SCALE GENOMIC DNA]</scope>
    <source>
        <strain evidence="7 8">HU44</strain>
    </source>
</reference>
<feature type="transmembrane region" description="Helical" evidence="5">
    <location>
        <begin position="354"/>
        <end position="372"/>
    </location>
</feature>
<evidence type="ECO:0000313" key="8">
    <source>
        <dbReference type="Proteomes" id="UP000757604"/>
    </source>
</evidence>
<dbReference type="PANTHER" id="PTHR11814">
    <property type="entry name" value="SULFATE TRANSPORTER"/>
    <property type="match status" value="1"/>
</dbReference>
<proteinExistence type="predicted"/>
<dbReference type="Pfam" id="PF00916">
    <property type="entry name" value="Sulfate_transp"/>
    <property type="match status" value="1"/>
</dbReference>
<feature type="transmembrane region" description="Helical" evidence="5">
    <location>
        <begin position="384"/>
        <end position="415"/>
    </location>
</feature>
<feature type="transmembrane region" description="Helical" evidence="5">
    <location>
        <begin position="178"/>
        <end position="197"/>
    </location>
</feature>
<keyword evidence="2 5" id="KW-0812">Transmembrane</keyword>
<dbReference type="PROSITE" id="PS50801">
    <property type="entry name" value="STAS"/>
    <property type="match status" value="1"/>
</dbReference>
<feature type="transmembrane region" description="Helical" evidence="5">
    <location>
        <begin position="327"/>
        <end position="348"/>
    </location>
</feature>
<dbReference type="InterPro" id="IPR001902">
    <property type="entry name" value="SLC26A/SulP_fam"/>
</dbReference>
<dbReference type="InterPro" id="IPR002645">
    <property type="entry name" value="STAS_dom"/>
</dbReference>
<feature type="transmembrane region" description="Helical" evidence="5">
    <location>
        <begin position="134"/>
        <end position="153"/>
    </location>
</feature>
<evidence type="ECO:0000256" key="4">
    <source>
        <dbReference type="ARBA" id="ARBA00023136"/>
    </source>
</evidence>
<feature type="transmembrane region" description="Helical" evidence="5">
    <location>
        <begin position="21"/>
        <end position="43"/>
    </location>
</feature>
<dbReference type="CDD" id="cd07042">
    <property type="entry name" value="STAS_SulP_like_sulfate_transporter"/>
    <property type="match status" value="1"/>
</dbReference>
<gene>
    <name evidence="7" type="ORF">JNB71_21195</name>
</gene>
<feature type="transmembrane region" description="Helical" evidence="5">
    <location>
        <begin position="49"/>
        <end position="68"/>
    </location>
</feature>
<evidence type="ECO:0000313" key="7">
    <source>
        <dbReference type="EMBL" id="MBW9065826.1"/>
    </source>
</evidence>
<evidence type="ECO:0000256" key="5">
    <source>
        <dbReference type="SAM" id="Phobius"/>
    </source>
</evidence>
<evidence type="ECO:0000256" key="2">
    <source>
        <dbReference type="ARBA" id="ARBA00022692"/>
    </source>
</evidence>
<protein>
    <submittedName>
        <fullName evidence="7">SulP family inorganic anion transporter</fullName>
    </submittedName>
</protein>
<dbReference type="InterPro" id="IPR036513">
    <property type="entry name" value="STAS_dom_sf"/>
</dbReference>
<dbReference type="EMBL" id="JAEUAO010000006">
    <property type="protein sequence ID" value="MBW9065826.1"/>
    <property type="molecule type" value="Genomic_DNA"/>
</dbReference>
<sequence length="571" mass="59684">MLDDMPTLSIIASLRGYRAEWLRYDLTSGLAIAAVGLPSAIAYPALAGLPPEVGIYASIMSVLGYALLGSSRQLIVGPDAGTVTVLAAVLVSFGLTSTAENVMASAAIAAIVGLLCFLASFLRLGFIADLLSRPILTGFMTGISLSILVGQIGRLTGVKIESDGLIGPLVEIAYKLDLIHWPSLALGVGLFVLLRLLSAWRPSIPGPLVAVALAIALSYAFDFKTLGIAVVGEVPSRLPWPTIPMPRGIAVDDLLLGAAAVLIMSFGAGIVTARSFGAKNRYPVDANRELLGFGAANLASGLCGGFAVTASDSRTAINDLMGGKTQLAAVFSAVALALTVLFLTDALAILPTPALGAVLASAAIGLIDLRTLRDLWHISRIEFSFALISMAGALGFGVLKGVIIAVVATLLYLVMQGMRPRDALLGRIPGRDGFYKLHRYPQAMPVPGLVIYLLQGSLLFLNADYVQSRIEDIFAKIGPDTKGFIFDAGAAAQIDSTAAAMLDEIRALAENRGLKFAIVELHSEPLDVLERSGVLAKIGSAMIFEDMEEAVTALSASIDTHSPSSVGAESR</sequence>
<organism evidence="7 8">
    <name type="scientific">Rhizobium herbae</name>
    <dbReference type="NCBI Taxonomy" id="508661"/>
    <lineage>
        <taxon>Bacteria</taxon>
        <taxon>Pseudomonadati</taxon>
        <taxon>Pseudomonadota</taxon>
        <taxon>Alphaproteobacteria</taxon>
        <taxon>Hyphomicrobiales</taxon>
        <taxon>Rhizobiaceae</taxon>
        <taxon>Rhizobium/Agrobacterium group</taxon>
        <taxon>Rhizobium</taxon>
    </lineage>
</organism>
<evidence type="ECO:0000256" key="1">
    <source>
        <dbReference type="ARBA" id="ARBA00004141"/>
    </source>
</evidence>
<dbReference type="InterPro" id="IPR011547">
    <property type="entry name" value="SLC26A/SulP_dom"/>
</dbReference>